<proteinExistence type="predicted"/>
<sequence>MCTQKSSTDGLLHHPVSHQNYGFDSRFIDILSFIPPNSTLQQFVGKFETKRIKLSKVLNNSKSLNTGGITKSKDMSSKTDMQKEIQPITLQKMILIGLEIRWLVKRVICHNKITKESKPTLDRIDNSVGHTKQNCQLACQICNTVKADKDKDI</sequence>
<dbReference type="Proteomes" id="UP000324800">
    <property type="component" value="Unassembled WGS sequence"/>
</dbReference>
<organism evidence="1 2">
    <name type="scientific">Streblomastix strix</name>
    <dbReference type="NCBI Taxonomy" id="222440"/>
    <lineage>
        <taxon>Eukaryota</taxon>
        <taxon>Metamonada</taxon>
        <taxon>Preaxostyla</taxon>
        <taxon>Oxymonadida</taxon>
        <taxon>Streblomastigidae</taxon>
        <taxon>Streblomastix</taxon>
    </lineage>
</organism>
<dbReference type="AlphaFoldDB" id="A0A5J4TNW2"/>
<dbReference type="EMBL" id="SNRW01028846">
    <property type="protein sequence ID" value="KAA6359145.1"/>
    <property type="molecule type" value="Genomic_DNA"/>
</dbReference>
<feature type="non-terminal residue" evidence="1">
    <location>
        <position position="153"/>
    </location>
</feature>
<reference evidence="1 2" key="1">
    <citation type="submission" date="2019-03" db="EMBL/GenBank/DDBJ databases">
        <title>Single cell metagenomics reveals metabolic interactions within the superorganism composed of flagellate Streblomastix strix and complex community of Bacteroidetes bacteria on its surface.</title>
        <authorList>
            <person name="Treitli S.C."/>
            <person name="Kolisko M."/>
            <person name="Husnik F."/>
            <person name="Keeling P."/>
            <person name="Hampl V."/>
        </authorList>
    </citation>
    <scope>NUCLEOTIDE SEQUENCE [LARGE SCALE GENOMIC DNA]</scope>
    <source>
        <strain evidence="1">ST1C</strain>
    </source>
</reference>
<comment type="caution">
    <text evidence="1">The sequence shown here is derived from an EMBL/GenBank/DDBJ whole genome shotgun (WGS) entry which is preliminary data.</text>
</comment>
<evidence type="ECO:0000313" key="2">
    <source>
        <dbReference type="Proteomes" id="UP000324800"/>
    </source>
</evidence>
<protein>
    <submittedName>
        <fullName evidence="1">Uncharacterized protein</fullName>
    </submittedName>
</protein>
<dbReference type="Gene3D" id="3.30.40.220">
    <property type="match status" value="1"/>
</dbReference>
<gene>
    <name evidence="1" type="ORF">EZS28_045328</name>
</gene>
<accession>A0A5J4TNW2</accession>
<name>A0A5J4TNW2_9EUKA</name>
<evidence type="ECO:0000313" key="1">
    <source>
        <dbReference type="EMBL" id="KAA6359145.1"/>
    </source>
</evidence>